<dbReference type="Proteomes" id="UP000027222">
    <property type="component" value="Unassembled WGS sequence"/>
</dbReference>
<dbReference type="PROSITE" id="PS50181">
    <property type="entry name" value="FBOX"/>
    <property type="match status" value="1"/>
</dbReference>
<dbReference type="InterPro" id="IPR036047">
    <property type="entry name" value="F-box-like_dom_sf"/>
</dbReference>
<organism evidence="2 3">
    <name type="scientific">Galerina marginata (strain CBS 339.88)</name>
    <dbReference type="NCBI Taxonomy" id="685588"/>
    <lineage>
        <taxon>Eukaryota</taxon>
        <taxon>Fungi</taxon>
        <taxon>Dikarya</taxon>
        <taxon>Basidiomycota</taxon>
        <taxon>Agaricomycotina</taxon>
        <taxon>Agaricomycetes</taxon>
        <taxon>Agaricomycetidae</taxon>
        <taxon>Agaricales</taxon>
        <taxon>Agaricineae</taxon>
        <taxon>Strophariaceae</taxon>
        <taxon>Galerina</taxon>
    </lineage>
</organism>
<reference evidence="3" key="1">
    <citation type="journal article" date="2014" name="Proc. Natl. Acad. Sci. U.S.A.">
        <title>Extensive sampling of basidiomycete genomes demonstrates inadequacy of the white-rot/brown-rot paradigm for wood decay fungi.</title>
        <authorList>
            <person name="Riley R."/>
            <person name="Salamov A.A."/>
            <person name="Brown D.W."/>
            <person name="Nagy L.G."/>
            <person name="Floudas D."/>
            <person name="Held B.W."/>
            <person name="Levasseur A."/>
            <person name="Lombard V."/>
            <person name="Morin E."/>
            <person name="Otillar R."/>
            <person name="Lindquist E.A."/>
            <person name="Sun H."/>
            <person name="LaButti K.M."/>
            <person name="Schmutz J."/>
            <person name="Jabbour D."/>
            <person name="Luo H."/>
            <person name="Baker S.E."/>
            <person name="Pisabarro A.G."/>
            <person name="Walton J.D."/>
            <person name="Blanchette R.A."/>
            <person name="Henrissat B."/>
            <person name="Martin F."/>
            <person name="Cullen D."/>
            <person name="Hibbett D.S."/>
            <person name="Grigoriev I.V."/>
        </authorList>
    </citation>
    <scope>NUCLEOTIDE SEQUENCE [LARGE SCALE GENOMIC DNA]</scope>
    <source>
        <strain evidence="3">CBS 339.88</strain>
    </source>
</reference>
<dbReference type="HOGENOM" id="CLU_139930_1_0_1"/>
<sequence>MSLHDNSEGYVRKKRRLAVDSDTSDDECSQVEKARSNRELIEWILELPLDLVHEIFGRLDPIDLLNLVRSLKDLRKLFMSRSTALIWKQARLNIDGLPDCPSDLNEPQYANLAFSNNCHFCLRNLGSLHICWEARLKTCSKCLSTDAE</sequence>
<dbReference type="OrthoDB" id="2322499at2759"/>
<dbReference type="STRING" id="685588.A0A067U396"/>
<dbReference type="AlphaFoldDB" id="A0A067U396"/>
<dbReference type="EMBL" id="KL142367">
    <property type="protein sequence ID" value="KDR85883.1"/>
    <property type="molecule type" value="Genomic_DNA"/>
</dbReference>
<accession>A0A067U396</accession>
<evidence type="ECO:0000259" key="1">
    <source>
        <dbReference type="PROSITE" id="PS50181"/>
    </source>
</evidence>
<feature type="domain" description="F-box" evidence="1">
    <location>
        <begin position="41"/>
        <end position="90"/>
    </location>
</feature>
<proteinExistence type="predicted"/>
<dbReference type="Pfam" id="PF00646">
    <property type="entry name" value="F-box"/>
    <property type="match status" value="1"/>
</dbReference>
<gene>
    <name evidence="2" type="ORF">GALMADRAFT_235021</name>
</gene>
<keyword evidence="3" id="KW-1185">Reference proteome</keyword>
<protein>
    <recommendedName>
        <fullName evidence="1">F-box domain-containing protein</fullName>
    </recommendedName>
</protein>
<name>A0A067U396_GALM3</name>
<dbReference type="InterPro" id="IPR001810">
    <property type="entry name" value="F-box_dom"/>
</dbReference>
<evidence type="ECO:0000313" key="3">
    <source>
        <dbReference type="Proteomes" id="UP000027222"/>
    </source>
</evidence>
<evidence type="ECO:0000313" key="2">
    <source>
        <dbReference type="EMBL" id="KDR85883.1"/>
    </source>
</evidence>
<dbReference type="SUPFAM" id="SSF81383">
    <property type="entry name" value="F-box domain"/>
    <property type="match status" value="1"/>
</dbReference>